<keyword evidence="2" id="KW-0808">Transferase</keyword>
<dbReference type="GO" id="GO:0016740">
    <property type="term" value="F:transferase activity"/>
    <property type="evidence" value="ECO:0007669"/>
    <property type="project" value="UniProtKB-KW"/>
</dbReference>
<dbReference type="InParanoid" id="A0A2S8SW16"/>
<evidence type="ECO:0000313" key="2">
    <source>
        <dbReference type="EMBL" id="PQV64983.1"/>
    </source>
</evidence>
<proteinExistence type="predicted"/>
<feature type="domain" description="Glycosyltransferase 2-like" evidence="1">
    <location>
        <begin position="4"/>
        <end position="121"/>
    </location>
</feature>
<sequence length="307" mass="33980">MSFSLVILHHNKAEYSRACLESVLLCSARPLQVINVDNGSSDQTSQILQNFKVEAQKIGIEAEALQFETNIGAVRGRNEALKLVKGDYIAFLDNDTLICQADWLEKLAHFLEMTPDCAIAAPKLLFPWAPHDIECCGAAVSPTGKIRYLGRGEARNSWDEPREIQCAISAAWLMRHALVEEIGALDEAFSPVQYEDLDFCYRARAAGFSVWSVPNTEVFHFEHTTTAGSSDINFAYVTTKNGVLFKKRWGAAFASENGTSEEDAAWQQFPKKSIEELDWRALLPSPIRAASSENVVCPAICSEGDSL</sequence>
<gene>
    <name evidence="2" type="ORF">B1R32_103253</name>
</gene>
<dbReference type="Proteomes" id="UP000237684">
    <property type="component" value="Unassembled WGS sequence"/>
</dbReference>
<name>A0A2S8SW16_9BACT</name>
<reference evidence="2 3" key="1">
    <citation type="journal article" date="2018" name="Syst. Appl. Microbiol.">
        <title>Abditibacterium utsteinense sp. nov., the first cultivated member of candidate phylum FBP, isolated from ice-free Antarctic soil samples.</title>
        <authorList>
            <person name="Tahon G."/>
            <person name="Tytgat B."/>
            <person name="Lebbe L."/>
            <person name="Carlier A."/>
            <person name="Willems A."/>
        </authorList>
    </citation>
    <scope>NUCLEOTIDE SEQUENCE [LARGE SCALE GENOMIC DNA]</scope>
    <source>
        <strain evidence="2 3">LMG 29911</strain>
    </source>
</reference>
<dbReference type="Gene3D" id="3.90.550.10">
    <property type="entry name" value="Spore Coat Polysaccharide Biosynthesis Protein SpsA, Chain A"/>
    <property type="match status" value="1"/>
</dbReference>
<evidence type="ECO:0000259" key="1">
    <source>
        <dbReference type="Pfam" id="PF00535"/>
    </source>
</evidence>
<dbReference type="InterPro" id="IPR029044">
    <property type="entry name" value="Nucleotide-diphossugar_trans"/>
</dbReference>
<protein>
    <submittedName>
        <fullName evidence="2">Glycosyltransferase, GT2 family</fullName>
    </submittedName>
</protein>
<accession>A0A2S8SW16</accession>
<dbReference type="RefSeq" id="WP_105482849.1">
    <property type="nucleotide sequence ID" value="NZ_NIGF01000003.1"/>
</dbReference>
<dbReference type="AlphaFoldDB" id="A0A2S8SW16"/>
<comment type="caution">
    <text evidence="2">The sequence shown here is derived from an EMBL/GenBank/DDBJ whole genome shotgun (WGS) entry which is preliminary data.</text>
</comment>
<dbReference type="Pfam" id="PF00535">
    <property type="entry name" value="Glycos_transf_2"/>
    <property type="match status" value="1"/>
</dbReference>
<dbReference type="PANTHER" id="PTHR43179">
    <property type="entry name" value="RHAMNOSYLTRANSFERASE WBBL"/>
    <property type="match status" value="1"/>
</dbReference>
<keyword evidence="3" id="KW-1185">Reference proteome</keyword>
<dbReference type="InterPro" id="IPR001173">
    <property type="entry name" value="Glyco_trans_2-like"/>
</dbReference>
<evidence type="ECO:0000313" key="3">
    <source>
        <dbReference type="Proteomes" id="UP000237684"/>
    </source>
</evidence>
<dbReference type="EMBL" id="NIGF01000003">
    <property type="protein sequence ID" value="PQV64983.1"/>
    <property type="molecule type" value="Genomic_DNA"/>
</dbReference>
<dbReference type="SUPFAM" id="SSF53448">
    <property type="entry name" value="Nucleotide-diphospho-sugar transferases"/>
    <property type="match status" value="1"/>
</dbReference>
<organism evidence="2 3">
    <name type="scientific">Abditibacterium utsteinense</name>
    <dbReference type="NCBI Taxonomy" id="1960156"/>
    <lineage>
        <taxon>Bacteria</taxon>
        <taxon>Pseudomonadati</taxon>
        <taxon>Abditibacteriota</taxon>
        <taxon>Abditibacteriia</taxon>
        <taxon>Abditibacteriales</taxon>
        <taxon>Abditibacteriaceae</taxon>
        <taxon>Abditibacterium</taxon>
    </lineage>
</organism>
<dbReference type="OrthoDB" id="8936324at2"/>
<dbReference type="PANTHER" id="PTHR43179:SF7">
    <property type="entry name" value="RHAMNOSYLTRANSFERASE WBBL"/>
    <property type="match status" value="1"/>
</dbReference>